<proteinExistence type="predicted"/>
<feature type="non-terminal residue" evidence="2">
    <location>
        <position position="57"/>
    </location>
</feature>
<name>X0RU94_9ZZZZ</name>
<dbReference type="PROSITE" id="PS50110">
    <property type="entry name" value="RESPONSE_REGULATORY"/>
    <property type="match status" value="1"/>
</dbReference>
<dbReference type="InterPro" id="IPR011006">
    <property type="entry name" value="CheY-like_superfamily"/>
</dbReference>
<feature type="domain" description="Response regulatory" evidence="1">
    <location>
        <begin position="11"/>
        <end position="57"/>
    </location>
</feature>
<evidence type="ECO:0000313" key="2">
    <source>
        <dbReference type="EMBL" id="GAF67322.1"/>
    </source>
</evidence>
<dbReference type="GO" id="GO:0000160">
    <property type="term" value="P:phosphorelay signal transduction system"/>
    <property type="evidence" value="ECO:0007669"/>
    <property type="project" value="InterPro"/>
</dbReference>
<reference evidence="2" key="1">
    <citation type="journal article" date="2014" name="Front. Microbiol.">
        <title>High frequency of phylogenetically diverse reductive dehalogenase-homologous genes in deep subseafloor sedimentary metagenomes.</title>
        <authorList>
            <person name="Kawai M."/>
            <person name="Futagami T."/>
            <person name="Toyoda A."/>
            <person name="Takaki Y."/>
            <person name="Nishi S."/>
            <person name="Hori S."/>
            <person name="Arai W."/>
            <person name="Tsubouchi T."/>
            <person name="Morono Y."/>
            <person name="Uchiyama I."/>
            <person name="Ito T."/>
            <person name="Fujiyama A."/>
            <person name="Inagaki F."/>
            <person name="Takami H."/>
        </authorList>
    </citation>
    <scope>NUCLEOTIDE SEQUENCE</scope>
    <source>
        <strain evidence="2">Expedition CK06-06</strain>
    </source>
</reference>
<protein>
    <recommendedName>
        <fullName evidence="1">Response regulatory domain-containing protein</fullName>
    </recommendedName>
</protein>
<dbReference type="Pfam" id="PF00072">
    <property type="entry name" value="Response_reg"/>
    <property type="match status" value="1"/>
</dbReference>
<evidence type="ECO:0000259" key="1">
    <source>
        <dbReference type="PROSITE" id="PS50110"/>
    </source>
</evidence>
<accession>X0RU94</accession>
<dbReference type="AlphaFoldDB" id="X0RU94"/>
<dbReference type="Gene3D" id="3.40.50.2300">
    <property type="match status" value="1"/>
</dbReference>
<comment type="caution">
    <text evidence="2">The sequence shown here is derived from an EMBL/GenBank/DDBJ whole genome shotgun (WGS) entry which is preliminary data.</text>
</comment>
<dbReference type="InterPro" id="IPR001789">
    <property type="entry name" value="Sig_transdc_resp-reg_receiver"/>
</dbReference>
<gene>
    <name evidence="2" type="ORF">S01H1_14476</name>
</gene>
<sequence>MMVRKIGDEAIVVVIDDEESMREGCRQVLEEEGYRTRIARDGRRGVQMVARMRPSVV</sequence>
<dbReference type="EMBL" id="BARS01007534">
    <property type="protein sequence ID" value="GAF67322.1"/>
    <property type="molecule type" value="Genomic_DNA"/>
</dbReference>
<dbReference type="SUPFAM" id="SSF52172">
    <property type="entry name" value="CheY-like"/>
    <property type="match status" value="1"/>
</dbReference>
<organism evidence="2">
    <name type="scientific">marine sediment metagenome</name>
    <dbReference type="NCBI Taxonomy" id="412755"/>
    <lineage>
        <taxon>unclassified sequences</taxon>
        <taxon>metagenomes</taxon>
        <taxon>ecological metagenomes</taxon>
    </lineage>
</organism>